<evidence type="ECO:0000313" key="2">
    <source>
        <dbReference type="EMBL" id="OMJ87853.1"/>
    </source>
</evidence>
<gene>
    <name evidence="2" type="ORF">SteCoe_10336</name>
</gene>
<dbReference type="EMBL" id="MPUH01000166">
    <property type="protein sequence ID" value="OMJ87853.1"/>
    <property type="molecule type" value="Genomic_DNA"/>
</dbReference>
<feature type="transmembrane region" description="Helical" evidence="1">
    <location>
        <begin position="259"/>
        <end position="277"/>
    </location>
</feature>
<dbReference type="AlphaFoldDB" id="A0A1R2CFS6"/>
<dbReference type="Proteomes" id="UP000187209">
    <property type="component" value="Unassembled WGS sequence"/>
</dbReference>
<name>A0A1R2CFS6_9CILI</name>
<protein>
    <recommendedName>
        <fullName evidence="4">EamA domain-containing protein</fullName>
    </recommendedName>
</protein>
<keyword evidence="1" id="KW-0812">Transmembrane</keyword>
<reference evidence="2 3" key="1">
    <citation type="submission" date="2016-11" db="EMBL/GenBank/DDBJ databases">
        <title>The macronuclear genome of Stentor coeruleus: a giant cell with tiny introns.</title>
        <authorList>
            <person name="Slabodnick M."/>
            <person name="Ruby J.G."/>
            <person name="Reiff S.B."/>
            <person name="Swart E.C."/>
            <person name="Gosai S."/>
            <person name="Prabakaran S."/>
            <person name="Witkowska E."/>
            <person name="Larue G.E."/>
            <person name="Fisher S."/>
            <person name="Freeman R.M."/>
            <person name="Gunawardena J."/>
            <person name="Chu W."/>
            <person name="Stover N.A."/>
            <person name="Gregory B.D."/>
            <person name="Nowacki M."/>
            <person name="Derisi J."/>
            <person name="Roy S.W."/>
            <person name="Marshall W.F."/>
            <person name="Sood P."/>
        </authorList>
    </citation>
    <scope>NUCLEOTIDE SEQUENCE [LARGE SCALE GENOMIC DNA]</scope>
    <source>
        <strain evidence="2">WM001</strain>
    </source>
</reference>
<dbReference type="SUPFAM" id="SSF103481">
    <property type="entry name" value="Multidrug resistance efflux transporter EmrE"/>
    <property type="match status" value="1"/>
</dbReference>
<comment type="caution">
    <text evidence="2">The sequence shown here is derived from an EMBL/GenBank/DDBJ whole genome shotgun (WGS) entry which is preliminary data.</text>
</comment>
<evidence type="ECO:0008006" key="4">
    <source>
        <dbReference type="Google" id="ProtNLM"/>
    </source>
</evidence>
<accession>A0A1R2CFS6</accession>
<dbReference type="InterPro" id="IPR037185">
    <property type="entry name" value="EmrE-like"/>
</dbReference>
<feature type="transmembrane region" description="Helical" evidence="1">
    <location>
        <begin position="181"/>
        <end position="203"/>
    </location>
</feature>
<dbReference type="PANTHER" id="PTHR13146:SF0">
    <property type="entry name" value="SOLUTE CARRIER FAMILY 35 MEMBER F6"/>
    <property type="match status" value="1"/>
</dbReference>
<proteinExistence type="predicted"/>
<feature type="transmembrane region" description="Helical" evidence="1">
    <location>
        <begin position="12"/>
        <end position="33"/>
    </location>
</feature>
<evidence type="ECO:0000256" key="1">
    <source>
        <dbReference type="SAM" id="Phobius"/>
    </source>
</evidence>
<keyword evidence="1" id="KW-1133">Transmembrane helix</keyword>
<sequence length="377" mass="43866">MADKDKKVYKRLQLLCIFGTMASGTWSTLTVSYLDKLNFTYALFQVAFMFIGEFLCYFIVYGKKICIRNDDFKSTRRYSIQPPNKLQRFGKKIFIFTAFCDFIDSFLQATSYNYLSTAAIMGFKMLLIFFIFLFRKFVMKRNTYRHQILGLIIILIGMLMIGVIVFYTSSESKVWGDNETIGFFFMFISQIFHTLDVISIEYFMWNIEIEPEEVVGIKGLTGIIICLVSYVPLHYLLDPNDPKNSLEAPFKDIDRRSEIAYFLVMFTISISIFNFFMVKTIKINDSLSFCTLDSGRMIIVWALSLAIFTTAGFNPFEPLAAFILAVGLLIYNEVLVIPLFGFDRSVKKNIKDNQTYKDLRFRSRSWQLMLDTLTTMK</sequence>
<feature type="transmembrane region" description="Helical" evidence="1">
    <location>
        <begin position="215"/>
        <end position="237"/>
    </location>
</feature>
<feature type="transmembrane region" description="Helical" evidence="1">
    <location>
        <begin position="115"/>
        <end position="134"/>
    </location>
</feature>
<organism evidence="2 3">
    <name type="scientific">Stentor coeruleus</name>
    <dbReference type="NCBI Taxonomy" id="5963"/>
    <lineage>
        <taxon>Eukaryota</taxon>
        <taxon>Sar</taxon>
        <taxon>Alveolata</taxon>
        <taxon>Ciliophora</taxon>
        <taxon>Postciliodesmatophora</taxon>
        <taxon>Heterotrichea</taxon>
        <taxon>Heterotrichida</taxon>
        <taxon>Stentoridae</taxon>
        <taxon>Stentor</taxon>
    </lineage>
</organism>
<feature type="transmembrane region" description="Helical" evidence="1">
    <location>
        <begin position="298"/>
        <end position="316"/>
    </location>
</feature>
<feature type="transmembrane region" description="Helical" evidence="1">
    <location>
        <begin position="146"/>
        <end position="169"/>
    </location>
</feature>
<dbReference type="PANTHER" id="PTHR13146">
    <property type="match status" value="1"/>
</dbReference>
<feature type="transmembrane region" description="Helical" evidence="1">
    <location>
        <begin position="93"/>
        <end position="109"/>
    </location>
</feature>
<feature type="transmembrane region" description="Helical" evidence="1">
    <location>
        <begin position="39"/>
        <end position="60"/>
    </location>
</feature>
<feature type="transmembrane region" description="Helical" evidence="1">
    <location>
        <begin position="322"/>
        <end position="342"/>
    </location>
</feature>
<dbReference type="OrthoDB" id="29773at2759"/>
<evidence type="ECO:0000313" key="3">
    <source>
        <dbReference type="Proteomes" id="UP000187209"/>
    </source>
</evidence>
<keyword evidence="1" id="KW-0472">Membrane</keyword>
<keyword evidence="3" id="KW-1185">Reference proteome</keyword>
<dbReference type="GO" id="GO:0016020">
    <property type="term" value="C:membrane"/>
    <property type="evidence" value="ECO:0007669"/>
    <property type="project" value="TreeGrafter"/>
</dbReference>